<dbReference type="AlphaFoldDB" id="A0A9X4L1X5"/>
<accession>A0A9X4L1X5</accession>
<protein>
    <recommendedName>
        <fullName evidence="5">Anti-sigma factor</fullName>
    </recommendedName>
</protein>
<feature type="region of interest" description="Disordered" evidence="1">
    <location>
        <begin position="168"/>
        <end position="291"/>
    </location>
</feature>
<proteinExistence type="predicted"/>
<evidence type="ECO:0008006" key="5">
    <source>
        <dbReference type="Google" id="ProtNLM"/>
    </source>
</evidence>
<keyword evidence="2" id="KW-1133">Transmembrane helix</keyword>
<feature type="transmembrane region" description="Helical" evidence="2">
    <location>
        <begin position="104"/>
        <end position="124"/>
    </location>
</feature>
<keyword evidence="2" id="KW-0812">Transmembrane</keyword>
<keyword evidence="4" id="KW-1185">Reference proteome</keyword>
<name>A0A9X4L1X5_9BACL</name>
<feature type="compositionally biased region" description="Polar residues" evidence="1">
    <location>
        <begin position="192"/>
        <end position="204"/>
    </location>
</feature>
<feature type="compositionally biased region" description="Low complexity" evidence="1">
    <location>
        <begin position="231"/>
        <end position="242"/>
    </location>
</feature>
<feature type="compositionally biased region" description="Low complexity" evidence="1">
    <location>
        <begin position="254"/>
        <end position="264"/>
    </location>
</feature>
<feature type="compositionally biased region" description="Low complexity" evidence="1">
    <location>
        <begin position="80"/>
        <end position="92"/>
    </location>
</feature>
<dbReference type="EMBL" id="JAPDIA010000008">
    <property type="protein sequence ID" value="MDG0812079.1"/>
    <property type="molecule type" value="Genomic_DNA"/>
</dbReference>
<gene>
    <name evidence="3" type="ORF">OMP40_24005</name>
</gene>
<feature type="compositionally biased region" description="Low complexity" evidence="1">
    <location>
        <begin position="212"/>
        <end position="224"/>
    </location>
</feature>
<evidence type="ECO:0000313" key="4">
    <source>
        <dbReference type="Proteomes" id="UP001153404"/>
    </source>
</evidence>
<evidence type="ECO:0000256" key="1">
    <source>
        <dbReference type="SAM" id="MobiDB-lite"/>
    </source>
</evidence>
<feature type="compositionally biased region" description="Low complexity" evidence="1">
    <location>
        <begin position="173"/>
        <end position="187"/>
    </location>
</feature>
<evidence type="ECO:0000256" key="2">
    <source>
        <dbReference type="SAM" id="Phobius"/>
    </source>
</evidence>
<dbReference type="RefSeq" id="WP_277535180.1">
    <property type="nucleotide sequence ID" value="NZ_JAPDIA010000008.1"/>
</dbReference>
<dbReference type="SUPFAM" id="SSF82171">
    <property type="entry name" value="DPP6 N-terminal domain-like"/>
    <property type="match status" value="1"/>
</dbReference>
<reference evidence="3" key="1">
    <citation type="submission" date="2022-10" db="EMBL/GenBank/DDBJ databases">
        <title>Comparative genomic analysis of Cohnella hashimotonis sp. nov., isolated from the International Space Station.</title>
        <authorList>
            <person name="Simpson A."/>
            <person name="Venkateswaran K."/>
        </authorList>
    </citation>
    <scope>NUCLEOTIDE SEQUENCE</scope>
    <source>
        <strain evidence="3">DSM 28161</strain>
    </source>
</reference>
<evidence type="ECO:0000313" key="3">
    <source>
        <dbReference type="EMBL" id="MDG0812079.1"/>
    </source>
</evidence>
<feature type="compositionally biased region" description="Low complexity" evidence="1">
    <location>
        <begin position="275"/>
        <end position="291"/>
    </location>
</feature>
<sequence length="386" mass="39701">MNREEGMELVQRSIDGDLNEEESSRLQMYLQNYPECAALLERLTRLSEELTQLPHVTPKYSLVDAILPQLERLVPDPAPDAEQAPDAEAAYEPRSRRTGGRKSVYRGLAAVVAAGVVAGVLLIAQPFSLQSDQQKAALEQESAAGSAQGAASSDLLRKSVVNEKAVPDMAGDSASSSGQQRSSSNVSEATADENNASVGGTSLNGTDGGASGTSAGSAAAAPTAKIETKTPAAASSDAPSAAEGGARQGLTPPASASASAAASADVTDKSDQAARDAGGTSAAAPAATEPPSLAVEPNVAFSAAEQYTPSWASPDGKLTAIAFDGGLRIVKPDGSGTVFESDKRDGAVSDVTWGQDGQDLYYTWTDASGKATDLWWNAKENREQAR</sequence>
<dbReference type="Proteomes" id="UP001153404">
    <property type="component" value="Unassembled WGS sequence"/>
</dbReference>
<keyword evidence="2" id="KW-0472">Membrane</keyword>
<comment type="caution">
    <text evidence="3">The sequence shown here is derived from an EMBL/GenBank/DDBJ whole genome shotgun (WGS) entry which is preliminary data.</text>
</comment>
<feature type="region of interest" description="Disordered" evidence="1">
    <location>
        <begin position="75"/>
        <end position="98"/>
    </location>
</feature>
<organism evidence="3 4">
    <name type="scientific">Cohnella rhizosphaerae</name>
    <dbReference type="NCBI Taxonomy" id="1457232"/>
    <lineage>
        <taxon>Bacteria</taxon>
        <taxon>Bacillati</taxon>
        <taxon>Bacillota</taxon>
        <taxon>Bacilli</taxon>
        <taxon>Bacillales</taxon>
        <taxon>Paenibacillaceae</taxon>
        <taxon>Cohnella</taxon>
    </lineage>
</organism>